<proteinExistence type="predicted"/>
<sequence>MILNEDFKCPYCGKENNASELEEYLENDYSSNEINEEKEIICEYCKRKFKIEIETEILPDFTITKISKI</sequence>
<evidence type="ECO:0000313" key="2">
    <source>
        <dbReference type="Proteomes" id="UP001075225"/>
    </source>
</evidence>
<comment type="caution">
    <text evidence="1">The sequence shown here is derived from an EMBL/GenBank/DDBJ whole genome shotgun (WGS) entry which is preliminary data.</text>
</comment>
<organism evidence="1 2">
    <name type="scientific">Campylobacter ureolyticus</name>
    <dbReference type="NCBI Taxonomy" id="827"/>
    <lineage>
        <taxon>Bacteria</taxon>
        <taxon>Pseudomonadati</taxon>
        <taxon>Campylobacterota</taxon>
        <taxon>Epsilonproteobacteria</taxon>
        <taxon>Campylobacterales</taxon>
        <taxon>Campylobacteraceae</taxon>
        <taxon>Campylobacter</taxon>
    </lineage>
</organism>
<protein>
    <submittedName>
        <fullName evidence="1">Uncharacterized protein</fullName>
    </submittedName>
</protein>
<gene>
    <name evidence="1" type="ORF">O6B32_01285</name>
</gene>
<dbReference type="EMBL" id="JAPXGO010000001">
    <property type="protein sequence ID" value="MCZ6159124.1"/>
    <property type="molecule type" value="Genomic_DNA"/>
</dbReference>
<name>A0A9Q4KLZ0_9BACT</name>
<evidence type="ECO:0000313" key="1">
    <source>
        <dbReference type="EMBL" id="MCZ6159124.1"/>
    </source>
</evidence>
<accession>A0A9Q4KLZ0</accession>
<dbReference type="Proteomes" id="UP001075225">
    <property type="component" value="Unassembled WGS sequence"/>
</dbReference>
<reference evidence="1" key="1">
    <citation type="submission" date="2022-12" db="EMBL/GenBank/DDBJ databases">
        <title>Species Delineation and Comparative Genomics within the Campylobacter ureolyticus Complex.</title>
        <authorList>
            <person name="Maki J."/>
            <person name="Howard M."/>
            <person name="Connelly S."/>
            <person name="Hardy D.J."/>
            <person name="Cameron A."/>
        </authorList>
    </citation>
    <scope>NUCLEOTIDE SEQUENCE</scope>
    <source>
        <strain evidence="1">URMC_787</strain>
    </source>
</reference>
<dbReference type="RefSeq" id="WP_269484248.1">
    <property type="nucleotide sequence ID" value="NZ_JAPXGO010000001.1"/>
</dbReference>
<dbReference type="AlphaFoldDB" id="A0A9Q4KLZ0"/>